<organism evidence="1 2">
    <name type="scientific">Clostridium rhizosphaerae</name>
    <dbReference type="NCBI Taxonomy" id="2803861"/>
    <lineage>
        <taxon>Bacteria</taxon>
        <taxon>Bacillati</taxon>
        <taxon>Bacillota</taxon>
        <taxon>Clostridia</taxon>
        <taxon>Eubacteriales</taxon>
        <taxon>Clostridiaceae</taxon>
        <taxon>Clostridium</taxon>
    </lineage>
</organism>
<evidence type="ECO:0000313" key="1">
    <source>
        <dbReference type="EMBL" id="MBL4936831.1"/>
    </source>
</evidence>
<dbReference type="Proteomes" id="UP000632377">
    <property type="component" value="Unassembled WGS sequence"/>
</dbReference>
<reference evidence="1 2" key="1">
    <citation type="submission" date="2021-01" db="EMBL/GenBank/DDBJ databases">
        <title>Genome public.</title>
        <authorList>
            <person name="Liu C."/>
            <person name="Sun Q."/>
        </authorList>
    </citation>
    <scope>NUCLEOTIDE SEQUENCE [LARGE SCALE GENOMIC DNA]</scope>
    <source>
        <strain evidence="1 2">YIM B02515</strain>
    </source>
</reference>
<sequence>MDTWKGLFTEKEAIELVNCIAAYGIDTHTDSSIDRIRSAIDRYLPDHPLRDSITKKIEGLNSEQVNDIINTAIGISSEKANNNFHNLITTMFNPQEE</sequence>
<evidence type="ECO:0000313" key="2">
    <source>
        <dbReference type="Proteomes" id="UP000632377"/>
    </source>
</evidence>
<proteinExistence type="predicted"/>
<keyword evidence="2" id="KW-1185">Reference proteome</keyword>
<dbReference type="EMBL" id="JAESWC010000008">
    <property type="protein sequence ID" value="MBL4936831.1"/>
    <property type="molecule type" value="Genomic_DNA"/>
</dbReference>
<accession>A0ABS1TDY0</accession>
<protein>
    <submittedName>
        <fullName evidence="1">Uncharacterized protein</fullName>
    </submittedName>
</protein>
<dbReference type="RefSeq" id="WP_202749581.1">
    <property type="nucleotide sequence ID" value="NZ_JAESWC010000008.1"/>
</dbReference>
<gene>
    <name evidence="1" type="ORF">JK636_13805</name>
</gene>
<name>A0ABS1TDY0_9CLOT</name>
<comment type="caution">
    <text evidence="1">The sequence shown here is derived from an EMBL/GenBank/DDBJ whole genome shotgun (WGS) entry which is preliminary data.</text>
</comment>